<dbReference type="InterPro" id="IPR003877">
    <property type="entry name" value="SPRY_dom"/>
</dbReference>
<dbReference type="GO" id="GO:0048188">
    <property type="term" value="C:Set1C/COMPASS complex"/>
    <property type="evidence" value="ECO:0007669"/>
    <property type="project" value="InterPro"/>
</dbReference>
<dbReference type="SMART" id="SM00449">
    <property type="entry name" value="SPRY"/>
    <property type="match status" value="1"/>
</dbReference>
<dbReference type="InterPro" id="IPR013320">
    <property type="entry name" value="ConA-like_dom_sf"/>
</dbReference>
<name>A0A0X9ERK4_SCHMD</name>
<feature type="coiled-coil region" evidence="3">
    <location>
        <begin position="397"/>
        <end position="424"/>
    </location>
</feature>
<dbReference type="CDD" id="cd12872">
    <property type="entry name" value="SPRY_Ash2"/>
    <property type="match status" value="1"/>
</dbReference>
<proteinExistence type="evidence at transcript level"/>
<dbReference type="Pfam" id="PF21198">
    <property type="entry name" value="ASH2L-like_WH"/>
    <property type="match status" value="1"/>
</dbReference>
<reference evidence="5" key="1">
    <citation type="submission" date="2015-01" db="EMBL/GenBank/DDBJ databases">
        <title>Set1/Ezh2-dependent me3K4/me3K27 H3 bivalent domain mechanism regulates adult stem cell function and regeneration process in planarian.</title>
        <authorList>
            <person name="Yong-Qin L."/>
            <person name="Fang-Hao G."/>
            <person name="Chen W."/>
            <person name="Xiao-Shuai H."/>
        </authorList>
    </citation>
    <scope>NUCLEOTIDE SEQUENCE</scope>
</reference>
<protein>
    <submittedName>
        <fullName evidence="5">ASH2</fullName>
    </submittedName>
</protein>
<evidence type="ECO:0000256" key="3">
    <source>
        <dbReference type="SAM" id="Coils"/>
    </source>
</evidence>
<sequence length="507" mass="57597">MIAYHFMCKKCNESCEEVFSRKQSNFASMCQTAIANLMYINNGKIYFSKEKDVIPFLEENWEALTTQPKKTFAALNPSIHKTLISNDIFKHHIVGDDVIVCLKNTNLYQMKPGYHQFRILARQLKTKVTTGGGILPQSGGWHANNRKRKATNNNATITTGASTPSATRVGEMVTNTGKPKRGIEETKVKLTQFNYPVDHPFNKDSYRYIYVESDPHAKGRQLWEECEATAGRIIPGFFYRVTISQQIALATNDRAHQLKLSDSQLSVTGDKGYCMIRATQPVSRGCWYFEAKIVEQPDNSHARIGWSQSLGNLQAPCGFDKFSYACRSRFGTAFNQSKGKHYMNHGYKKGDVLGCMLIASAPNTKRVSKQNLTQALFGKLPESFKERPLIKFKNSYYYEEKEEASEAEKELKQLENSKITFYKNGVSYGPAFTDIFDGAYYPAISIYKQASVAVNFGPNFTFPPTDVENWIPMSERHIDLEVEQTVSDMLWLTEKDDTIEQIIMNPQ</sequence>
<dbReference type="InterPro" id="IPR043136">
    <property type="entry name" value="B30.2/SPRY_sf"/>
</dbReference>
<dbReference type="PANTHER" id="PTHR10598:SF0">
    <property type="entry name" value="SET1_ASH2 HISTONE METHYLTRANSFERASE COMPLEX SUBUNIT ASH2"/>
    <property type="match status" value="1"/>
</dbReference>
<dbReference type="Gene3D" id="3.90.980.20">
    <property type="match status" value="1"/>
</dbReference>
<dbReference type="InterPro" id="IPR001870">
    <property type="entry name" value="B30.2/SPRY"/>
</dbReference>
<keyword evidence="2" id="KW-0539">Nucleus</keyword>
<dbReference type="GO" id="GO:0000976">
    <property type="term" value="F:transcription cis-regulatory region binding"/>
    <property type="evidence" value="ECO:0007669"/>
    <property type="project" value="TreeGrafter"/>
</dbReference>
<organism evidence="5">
    <name type="scientific">Schmidtea mediterranea</name>
    <name type="common">Freshwater planarian flatworm</name>
    <dbReference type="NCBI Taxonomy" id="79327"/>
    <lineage>
        <taxon>Eukaryota</taxon>
        <taxon>Metazoa</taxon>
        <taxon>Spiralia</taxon>
        <taxon>Lophotrochozoa</taxon>
        <taxon>Platyhelminthes</taxon>
        <taxon>Rhabditophora</taxon>
        <taxon>Seriata</taxon>
        <taxon>Tricladida</taxon>
        <taxon>Continenticola</taxon>
        <taxon>Geoplanoidea</taxon>
        <taxon>Dugesiidae</taxon>
        <taxon>Schmidtea</taxon>
    </lineage>
</organism>
<evidence type="ECO:0000313" key="5">
    <source>
        <dbReference type="EMBL" id="ALJ75660.1"/>
    </source>
</evidence>
<comment type="subcellular location">
    <subcellularLocation>
        <location evidence="1">Nucleus</location>
    </subcellularLocation>
</comment>
<accession>A0A0X9ERK4</accession>
<dbReference type="PROSITE" id="PS50188">
    <property type="entry name" value="B302_SPRY"/>
    <property type="match status" value="1"/>
</dbReference>
<dbReference type="PANTHER" id="PTHR10598">
    <property type="entry name" value="SET1/ASH2 HISTONE METHYLTRANSFERASE COMPLEX SUBUNIT ASH2"/>
    <property type="match status" value="1"/>
</dbReference>
<dbReference type="Pfam" id="PF00622">
    <property type="entry name" value="SPRY"/>
    <property type="match status" value="2"/>
</dbReference>
<dbReference type="SUPFAM" id="SSF49899">
    <property type="entry name" value="Concanavalin A-like lectins/glucanases"/>
    <property type="match status" value="1"/>
</dbReference>
<dbReference type="AlphaFoldDB" id="A0A0X9ERK4"/>
<dbReference type="InterPro" id="IPR037353">
    <property type="entry name" value="ASH2"/>
</dbReference>
<evidence type="ECO:0000256" key="2">
    <source>
        <dbReference type="ARBA" id="ARBA00023242"/>
    </source>
</evidence>
<evidence type="ECO:0000259" key="4">
    <source>
        <dbReference type="PROSITE" id="PS50188"/>
    </source>
</evidence>
<feature type="domain" description="B30.2/SPRY" evidence="4">
    <location>
        <begin position="226"/>
        <end position="461"/>
    </location>
</feature>
<dbReference type="EMBL" id="KP409168">
    <property type="protein sequence ID" value="ALJ75660.1"/>
    <property type="molecule type" value="mRNA"/>
</dbReference>
<evidence type="ECO:0000256" key="1">
    <source>
        <dbReference type="ARBA" id="ARBA00004123"/>
    </source>
</evidence>
<dbReference type="OrthoDB" id="10266026at2759"/>
<dbReference type="Gene3D" id="2.60.120.920">
    <property type="match status" value="1"/>
</dbReference>
<dbReference type="InterPro" id="IPR053835">
    <property type="entry name" value="ASH2L-like_WH"/>
</dbReference>
<keyword evidence="3" id="KW-0175">Coiled coil</keyword>